<sequence>MNQGADAYLTGKAPELNRFAEPHAYSNWWANNGSILGFMGLTISESEQEIINDATTAEEAWTKLKDRHSQEGPVKQVQLIQDALAIRYSASEKLATTSSKLTNLNKRIWAMGAPSPELFLCILMINSMSSYPELRYTRESVAQSLATSDGPDVDPVTEPSKKRFDSTDIKRALDTAQGLIDSDHLQPIDVVLAATPNNSCPRPPIQCDNKTCPKPLGHTSTYCIAPGGGMAGKTIGESKAARARDRATASGRKPGNTGSSGVHHIV</sequence>
<accession>A0A4S8KZI3</accession>
<dbReference type="AlphaFoldDB" id="A0A4S8KZI3"/>
<dbReference type="EMBL" id="ML179805">
    <property type="protein sequence ID" value="THU81492.1"/>
    <property type="molecule type" value="Genomic_DNA"/>
</dbReference>
<proteinExistence type="predicted"/>
<name>A0A4S8KZI3_DENBC</name>
<keyword evidence="3" id="KW-1185">Reference proteome</keyword>
<feature type="region of interest" description="Disordered" evidence="1">
    <location>
        <begin position="234"/>
        <end position="266"/>
    </location>
</feature>
<feature type="region of interest" description="Disordered" evidence="1">
    <location>
        <begin position="145"/>
        <end position="165"/>
    </location>
</feature>
<evidence type="ECO:0000313" key="3">
    <source>
        <dbReference type="Proteomes" id="UP000297245"/>
    </source>
</evidence>
<gene>
    <name evidence="2" type="ORF">K435DRAFT_809041</name>
</gene>
<dbReference type="OrthoDB" id="2941894at2759"/>
<reference evidence="2 3" key="1">
    <citation type="journal article" date="2019" name="Nat. Ecol. Evol.">
        <title>Megaphylogeny resolves global patterns of mushroom evolution.</title>
        <authorList>
            <person name="Varga T."/>
            <person name="Krizsan K."/>
            <person name="Foldi C."/>
            <person name="Dima B."/>
            <person name="Sanchez-Garcia M."/>
            <person name="Sanchez-Ramirez S."/>
            <person name="Szollosi G.J."/>
            <person name="Szarkandi J.G."/>
            <person name="Papp V."/>
            <person name="Albert L."/>
            <person name="Andreopoulos W."/>
            <person name="Angelini C."/>
            <person name="Antonin V."/>
            <person name="Barry K.W."/>
            <person name="Bougher N.L."/>
            <person name="Buchanan P."/>
            <person name="Buyck B."/>
            <person name="Bense V."/>
            <person name="Catcheside P."/>
            <person name="Chovatia M."/>
            <person name="Cooper J."/>
            <person name="Damon W."/>
            <person name="Desjardin D."/>
            <person name="Finy P."/>
            <person name="Geml J."/>
            <person name="Haridas S."/>
            <person name="Hughes K."/>
            <person name="Justo A."/>
            <person name="Karasinski D."/>
            <person name="Kautmanova I."/>
            <person name="Kiss B."/>
            <person name="Kocsube S."/>
            <person name="Kotiranta H."/>
            <person name="LaButti K.M."/>
            <person name="Lechner B.E."/>
            <person name="Liimatainen K."/>
            <person name="Lipzen A."/>
            <person name="Lukacs Z."/>
            <person name="Mihaltcheva S."/>
            <person name="Morgado L.N."/>
            <person name="Niskanen T."/>
            <person name="Noordeloos M.E."/>
            <person name="Ohm R.A."/>
            <person name="Ortiz-Santana B."/>
            <person name="Ovrebo C."/>
            <person name="Racz N."/>
            <person name="Riley R."/>
            <person name="Savchenko A."/>
            <person name="Shiryaev A."/>
            <person name="Soop K."/>
            <person name="Spirin V."/>
            <person name="Szebenyi C."/>
            <person name="Tomsovsky M."/>
            <person name="Tulloss R.E."/>
            <person name="Uehling J."/>
            <person name="Grigoriev I.V."/>
            <person name="Vagvolgyi C."/>
            <person name="Papp T."/>
            <person name="Martin F.M."/>
            <person name="Miettinen O."/>
            <person name="Hibbett D.S."/>
            <person name="Nagy L.G."/>
        </authorList>
    </citation>
    <scope>NUCLEOTIDE SEQUENCE [LARGE SCALE GENOMIC DNA]</scope>
    <source>
        <strain evidence="2 3">CBS 962.96</strain>
    </source>
</reference>
<dbReference type="Pfam" id="PF14223">
    <property type="entry name" value="Retrotran_gag_2"/>
    <property type="match status" value="1"/>
</dbReference>
<dbReference type="Proteomes" id="UP000297245">
    <property type="component" value="Unassembled WGS sequence"/>
</dbReference>
<evidence type="ECO:0000256" key="1">
    <source>
        <dbReference type="SAM" id="MobiDB-lite"/>
    </source>
</evidence>
<protein>
    <submittedName>
        <fullName evidence="2">Uncharacterized protein</fullName>
    </submittedName>
</protein>
<evidence type="ECO:0000313" key="2">
    <source>
        <dbReference type="EMBL" id="THU81492.1"/>
    </source>
</evidence>
<organism evidence="2 3">
    <name type="scientific">Dendrothele bispora (strain CBS 962.96)</name>
    <dbReference type="NCBI Taxonomy" id="1314807"/>
    <lineage>
        <taxon>Eukaryota</taxon>
        <taxon>Fungi</taxon>
        <taxon>Dikarya</taxon>
        <taxon>Basidiomycota</taxon>
        <taxon>Agaricomycotina</taxon>
        <taxon>Agaricomycetes</taxon>
        <taxon>Agaricomycetidae</taxon>
        <taxon>Agaricales</taxon>
        <taxon>Agaricales incertae sedis</taxon>
        <taxon>Dendrothele</taxon>
    </lineage>
</organism>